<accession>A0AAW9CMZ3</accession>
<comment type="caution">
    <text evidence="1">The sequence shown here is derived from an EMBL/GenBank/DDBJ whole genome shotgun (WGS) entry which is preliminary data.</text>
</comment>
<name>A0AAW9CMZ3_BURTH</name>
<sequence length="46" mass="5466">MLMRPSLSSSRRMRMSVRSRFISKNPAKIDIDSQTLSRRNDLKHDF</sequence>
<protein>
    <submittedName>
        <fullName evidence="1">Uncharacterized protein</fullName>
    </submittedName>
</protein>
<evidence type="ECO:0000313" key="2">
    <source>
        <dbReference type="Proteomes" id="UP001272137"/>
    </source>
</evidence>
<reference evidence="1" key="1">
    <citation type="submission" date="2018-08" db="EMBL/GenBank/DDBJ databases">
        <title>Identification of Burkholderia cepacia strains that express a Burkholderia pseudomallei-like capsular polysaccharide.</title>
        <authorList>
            <person name="Burtnick M.N."/>
            <person name="Vongsouvath M."/>
            <person name="Newton P."/>
            <person name="Wuthiekanun V."/>
            <person name="Limmathurotsakul D."/>
            <person name="Brett P.J."/>
            <person name="Chantratita N."/>
            <person name="Dance D.A."/>
        </authorList>
    </citation>
    <scope>NUCLEOTIDE SEQUENCE</scope>
    <source>
        <strain evidence="1">SBXCC001</strain>
    </source>
</reference>
<proteinExistence type="predicted"/>
<evidence type="ECO:0000313" key="1">
    <source>
        <dbReference type="EMBL" id="MDW9252020.1"/>
    </source>
</evidence>
<dbReference type="EMBL" id="QXCT01000001">
    <property type="protein sequence ID" value="MDW9252020.1"/>
    <property type="molecule type" value="Genomic_DNA"/>
</dbReference>
<gene>
    <name evidence="1" type="ORF">C7S16_5505</name>
</gene>
<dbReference type="AlphaFoldDB" id="A0AAW9CMZ3"/>
<organism evidence="1 2">
    <name type="scientific">Burkholderia thailandensis</name>
    <dbReference type="NCBI Taxonomy" id="57975"/>
    <lineage>
        <taxon>Bacteria</taxon>
        <taxon>Pseudomonadati</taxon>
        <taxon>Pseudomonadota</taxon>
        <taxon>Betaproteobacteria</taxon>
        <taxon>Burkholderiales</taxon>
        <taxon>Burkholderiaceae</taxon>
        <taxon>Burkholderia</taxon>
        <taxon>pseudomallei group</taxon>
    </lineage>
</organism>
<dbReference type="Proteomes" id="UP001272137">
    <property type="component" value="Unassembled WGS sequence"/>
</dbReference>